<dbReference type="RefSeq" id="WP_191818623.1">
    <property type="nucleotide sequence ID" value="NZ_JACYFT010000001.1"/>
</dbReference>
<evidence type="ECO:0008006" key="4">
    <source>
        <dbReference type="Google" id="ProtNLM"/>
    </source>
</evidence>
<feature type="transmembrane region" description="Helical" evidence="1">
    <location>
        <begin position="202"/>
        <end position="222"/>
    </location>
</feature>
<name>A0A927ILR5_9BURK</name>
<comment type="caution">
    <text evidence="2">The sequence shown here is derived from an EMBL/GenBank/DDBJ whole genome shotgun (WGS) entry which is preliminary data.</text>
</comment>
<accession>A0A927ILR5</accession>
<keyword evidence="3" id="KW-1185">Reference proteome</keyword>
<keyword evidence="1" id="KW-0472">Membrane</keyword>
<keyword evidence="1" id="KW-1133">Transmembrane helix</keyword>
<gene>
    <name evidence="2" type="ORF">IC609_06625</name>
</gene>
<evidence type="ECO:0000256" key="1">
    <source>
        <dbReference type="SAM" id="Phobius"/>
    </source>
</evidence>
<reference evidence="2" key="1">
    <citation type="submission" date="2020-09" db="EMBL/GenBank/DDBJ databases">
        <title>Genome seq and assembly of Limnohabitants sp.</title>
        <authorList>
            <person name="Chhetri G."/>
        </authorList>
    </citation>
    <scope>NUCLEOTIDE SEQUENCE</scope>
    <source>
        <strain evidence="2">JUR4</strain>
    </source>
</reference>
<sequence>MNALTTWLGQNGHLCAVALLIALVVIHYLTQFVAPAMRLKRTLAQAIERLGTIKASAASQGVDLAQIDQDVMTEPRLAHLWSQYANGLHPHWGQGQTAAPASVQQSRVQALSETFFAAMKAKTGTAVVNLTNIEQQVLGDPRLASLWAEYSEALQGMPAVTPAEPARVKQWRSAALAETYFSEHALVDSPLQTDFYKHVPGILTGLGIIGTFSGLIMGLVHFDVSNPETTQTQLSLLVQTVGQAFWVSAAAITLAMLFTWIEKSLLTARYAQVEALQHLIDSLFEGSSGESYLERLVAAAEAQAAASHEMLREMRRTLSELSGK</sequence>
<organism evidence="2 3">
    <name type="scientific">Limnohabitans radicicola</name>
    <dbReference type="NCBI Taxonomy" id="2771427"/>
    <lineage>
        <taxon>Bacteria</taxon>
        <taxon>Pseudomonadati</taxon>
        <taxon>Pseudomonadota</taxon>
        <taxon>Betaproteobacteria</taxon>
        <taxon>Burkholderiales</taxon>
        <taxon>Comamonadaceae</taxon>
        <taxon>Limnohabitans</taxon>
    </lineage>
</organism>
<proteinExistence type="predicted"/>
<evidence type="ECO:0000313" key="2">
    <source>
        <dbReference type="EMBL" id="MBD8050212.1"/>
    </source>
</evidence>
<dbReference type="AlphaFoldDB" id="A0A927ILR5"/>
<keyword evidence="1" id="KW-0812">Transmembrane</keyword>
<dbReference type="EMBL" id="JACYFT010000001">
    <property type="protein sequence ID" value="MBD8050212.1"/>
    <property type="molecule type" value="Genomic_DNA"/>
</dbReference>
<dbReference type="Proteomes" id="UP000647424">
    <property type="component" value="Unassembled WGS sequence"/>
</dbReference>
<feature type="transmembrane region" description="Helical" evidence="1">
    <location>
        <begin position="242"/>
        <end position="261"/>
    </location>
</feature>
<feature type="transmembrane region" description="Helical" evidence="1">
    <location>
        <begin position="12"/>
        <end position="34"/>
    </location>
</feature>
<evidence type="ECO:0000313" key="3">
    <source>
        <dbReference type="Proteomes" id="UP000647424"/>
    </source>
</evidence>
<protein>
    <recommendedName>
        <fullName evidence="4">MotA/TolQ/ExbB proton channel domain-containing protein</fullName>
    </recommendedName>
</protein>